<gene>
    <name evidence="2" type="ORF">FR932_09710</name>
</gene>
<dbReference type="Pfam" id="PF01323">
    <property type="entry name" value="DSBA"/>
    <property type="match status" value="1"/>
</dbReference>
<dbReference type="Proteomes" id="UP000327424">
    <property type="component" value="Chromosome"/>
</dbReference>
<proteinExistence type="predicted"/>
<reference evidence="2 3" key="1">
    <citation type="submission" date="2019-09" db="EMBL/GenBank/DDBJ databases">
        <title>Hybrid Assembly of the complete Genome of the Deep-Sea Bacterium Moritella marina from long Nanopore and Illumina reads.</title>
        <authorList>
            <person name="Magin S."/>
            <person name="Georgoulis A."/>
            <person name="Papadimitriou K."/>
            <person name="Iliakis G."/>
            <person name="Vorgias C.E."/>
        </authorList>
    </citation>
    <scope>NUCLEOTIDE SEQUENCE [LARGE SCALE GENOMIC DNA]</scope>
    <source>
        <strain evidence="2 3">MP-1</strain>
    </source>
</reference>
<organism evidence="2 3">
    <name type="scientific">Moritella marina ATCC 15381</name>
    <dbReference type="NCBI Taxonomy" id="1202962"/>
    <lineage>
        <taxon>Bacteria</taxon>
        <taxon>Pseudomonadati</taxon>
        <taxon>Pseudomonadota</taxon>
        <taxon>Gammaproteobacteria</taxon>
        <taxon>Alteromonadales</taxon>
        <taxon>Moritellaceae</taxon>
        <taxon>Moritella</taxon>
    </lineage>
</organism>
<evidence type="ECO:0000313" key="2">
    <source>
        <dbReference type="EMBL" id="QFI38108.1"/>
    </source>
</evidence>
<keyword evidence="3" id="KW-1185">Reference proteome</keyword>
<name>A0A5J6WLF3_MORMI</name>
<dbReference type="InterPro" id="IPR036249">
    <property type="entry name" value="Thioredoxin-like_sf"/>
</dbReference>
<dbReference type="CDD" id="cd03024">
    <property type="entry name" value="DsbA_FrnE"/>
    <property type="match status" value="1"/>
</dbReference>
<evidence type="ECO:0000259" key="1">
    <source>
        <dbReference type="Pfam" id="PF01323"/>
    </source>
</evidence>
<dbReference type="PANTHER" id="PTHR13887">
    <property type="entry name" value="GLUTATHIONE S-TRANSFERASE KAPPA"/>
    <property type="match status" value="1"/>
</dbReference>
<dbReference type="OrthoDB" id="9799122at2"/>
<feature type="domain" description="DSBA-like thioredoxin" evidence="1">
    <location>
        <begin position="10"/>
        <end position="212"/>
    </location>
</feature>
<dbReference type="SUPFAM" id="SSF52833">
    <property type="entry name" value="Thioredoxin-like"/>
    <property type="match status" value="1"/>
</dbReference>
<dbReference type="KEGG" id="mmaa:FR932_09710"/>
<dbReference type="PANTHER" id="PTHR13887:SF41">
    <property type="entry name" value="THIOREDOXIN SUPERFAMILY PROTEIN"/>
    <property type="match status" value="1"/>
</dbReference>
<dbReference type="EMBL" id="CP044399">
    <property type="protein sequence ID" value="QFI38108.1"/>
    <property type="molecule type" value="Genomic_DNA"/>
</dbReference>
<dbReference type="Gene3D" id="3.40.30.10">
    <property type="entry name" value="Glutaredoxin"/>
    <property type="match status" value="1"/>
</dbReference>
<protein>
    <submittedName>
        <fullName evidence="2">DsbA family oxidoreductase</fullName>
    </submittedName>
</protein>
<dbReference type="InterPro" id="IPR001853">
    <property type="entry name" value="DSBA-like_thioredoxin_dom"/>
</dbReference>
<evidence type="ECO:0000313" key="3">
    <source>
        <dbReference type="Proteomes" id="UP000327424"/>
    </source>
</evidence>
<dbReference type="AlphaFoldDB" id="A0A5J6WLF3"/>
<sequence length="222" mass="24647">MSQFNMSKVQIDIVSDVMCPWCIVGYKGLESALAQLAPGIEATINWLPFELNPQMPSAGQDMQEHLVEKYGISELQSVQNREMISQRGKDVGFDFNFAPNIRMINSFDLHRLLAWANEQGKQHALQMALFSAHFTDNVSLSDDATLIKIVDSVGLDVTAAKGILDSDDYVAQVRAEQKLSMDRGISSVPTFIINNQYSIAGGQTADTFKQVLTEISQEIQDK</sequence>
<dbReference type="GO" id="GO:0016491">
    <property type="term" value="F:oxidoreductase activity"/>
    <property type="evidence" value="ECO:0007669"/>
    <property type="project" value="InterPro"/>
</dbReference>
<accession>A0A5J6WLF3</accession>